<dbReference type="GO" id="GO:0016747">
    <property type="term" value="F:acyltransferase activity, transferring groups other than amino-acyl groups"/>
    <property type="evidence" value="ECO:0007669"/>
    <property type="project" value="InterPro"/>
</dbReference>
<dbReference type="PROSITE" id="PS51186">
    <property type="entry name" value="GNAT"/>
    <property type="match status" value="1"/>
</dbReference>
<sequence length="169" mass="19511">MNIMFEEVLENDVFLIRELALKVWPDTFKSILSEQQIAYMMDMMYSVPALQEQLKNNCRFLIIKKEDSAVGFVSFEIGYNQNPEVTKLHKIYILSEYQSKGLGKITINKVATIAKENNCTILALNVNRYNANAIISYEKIGFTKTKVENINIGNGYLMEDYIMEKKLTN</sequence>
<dbReference type="InterPro" id="IPR050276">
    <property type="entry name" value="MshD_Acetyltransferase"/>
</dbReference>
<gene>
    <name evidence="2" type="ORF">NBRC110019_19750</name>
</gene>
<dbReference type="Proteomes" id="UP001143545">
    <property type="component" value="Unassembled WGS sequence"/>
</dbReference>
<accession>A0A9W6B7E2</accession>
<evidence type="ECO:0000313" key="3">
    <source>
        <dbReference type="Proteomes" id="UP001143545"/>
    </source>
</evidence>
<dbReference type="EMBL" id="BRVP01000012">
    <property type="protein sequence ID" value="GLB52935.1"/>
    <property type="molecule type" value="Genomic_DNA"/>
</dbReference>
<protein>
    <submittedName>
        <fullName evidence="2">N-acetyltransferase</fullName>
    </submittedName>
</protein>
<feature type="domain" description="N-acetyltransferase" evidence="1">
    <location>
        <begin position="3"/>
        <end position="168"/>
    </location>
</feature>
<organism evidence="2 3">
    <name type="scientific">Neptunitalea chrysea</name>
    <dbReference type="NCBI Taxonomy" id="1647581"/>
    <lineage>
        <taxon>Bacteria</taxon>
        <taxon>Pseudomonadati</taxon>
        <taxon>Bacteroidota</taxon>
        <taxon>Flavobacteriia</taxon>
        <taxon>Flavobacteriales</taxon>
        <taxon>Flavobacteriaceae</taxon>
        <taxon>Neptunitalea</taxon>
    </lineage>
</organism>
<dbReference type="InterPro" id="IPR016181">
    <property type="entry name" value="Acyl_CoA_acyltransferase"/>
</dbReference>
<dbReference type="InterPro" id="IPR000182">
    <property type="entry name" value="GNAT_dom"/>
</dbReference>
<keyword evidence="3" id="KW-1185">Reference proteome</keyword>
<evidence type="ECO:0000313" key="2">
    <source>
        <dbReference type="EMBL" id="GLB52935.1"/>
    </source>
</evidence>
<dbReference type="Pfam" id="PF00583">
    <property type="entry name" value="Acetyltransf_1"/>
    <property type="match status" value="1"/>
</dbReference>
<evidence type="ECO:0000259" key="1">
    <source>
        <dbReference type="PROSITE" id="PS51186"/>
    </source>
</evidence>
<dbReference type="PANTHER" id="PTHR43617">
    <property type="entry name" value="L-AMINO ACID N-ACETYLTRANSFERASE"/>
    <property type="match status" value="1"/>
</dbReference>
<dbReference type="CDD" id="cd04301">
    <property type="entry name" value="NAT_SF"/>
    <property type="match status" value="1"/>
</dbReference>
<reference evidence="2" key="1">
    <citation type="submission" date="2022-07" db="EMBL/GenBank/DDBJ databases">
        <title>Taxonomy of Novel Oxalotrophic and Methylotrophic Bacteria.</title>
        <authorList>
            <person name="Sahin N."/>
            <person name="Tani A."/>
        </authorList>
    </citation>
    <scope>NUCLEOTIDE SEQUENCE</scope>
    <source>
        <strain evidence="2">AM327</strain>
    </source>
</reference>
<dbReference type="AlphaFoldDB" id="A0A9W6B7E2"/>
<dbReference type="SUPFAM" id="SSF55729">
    <property type="entry name" value="Acyl-CoA N-acyltransferases (Nat)"/>
    <property type="match status" value="1"/>
</dbReference>
<name>A0A9W6B7E2_9FLAO</name>
<dbReference type="PANTHER" id="PTHR43617:SF33">
    <property type="entry name" value="SPORE COAT POLYSACCHARIDE BIOSYNTHESIS PROTEIN SPSD"/>
    <property type="match status" value="1"/>
</dbReference>
<dbReference type="Gene3D" id="3.40.630.30">
    <property type="match status" value="1"/>
</dbReference>
<comment type="caution">
    <text evidence="2">The sequence shown here is derived from an EMBL/GenBank/DDBJ whole genome shotgun (WGS) entry which is preliminary data.</text>
</comment>
<proteinExistence type="predicted"/>
<dbReference type="RefSeq" id="WP_281754522.1">
    <property type="nucleotide sequence ID" value="NZ_BRVP01000012.1"/>
</dbReference>